<evidence type="ECO:0000313" key="9">
    <source>
        <dbReference type="Proteomes" id="UP000267145"/>
    </source>
</evidence>
<accession>A0A3M9XZR6</accession>
<evidence type="ECO:0000256" key="3">
    <source>
        <dbReference type="ARBA" id="ARBA00023136"/>
    </source>
</evidence>
<dbReference type="InterPro" id="IPR004263">
    <property type="entry name" value="Exostosin"/>
</dbReference>
<protein>
    <recommendedName>
        <fullName evidence="7">Glycosyl transferase 64 domain-containing protein</fullName>
    </recommendedName>
</protein>
<evidence type="ECO:0000259" key="7">
    <source>
        <dbReference type="Pfam" id="PF09258"/>
    </source>
</evidence>
<keyword evidence="4" id="KW-1015">Disulfide bond</keyword>
<keyword evidence="6" id="KW-0812">Transmembrane</keyword>
<dbReference type="GeneID" id="39605114"/>
<gene>
    <name evidence="8" type="ORF">D7B24_001425</name>
</gene>
<dbReference type="Gene3D" id="3.90.550.10">
    <property type="entry name" value="Spore Coat Polysaccharide Biosynthesis Protein SpsA, Chain A"/>
    <property type="match status" value="1"/>
</dbReference>
<keyword evidence="6" id="KW-1133">Transmembrane helix</keyword>
<comment type="subcellular location">
    <subcellularLocation>
        <location evidence="1">Membrane</location>
    </subcellularLocation>
</comment>
<organism evidence="8 9">
    <name type="scientific">Verticillium nonalfalfae</name>
    <dbReference type="NCBI Taxonomy" id="1051616"/>
    <lineage>
        <taxon>Eukaryota</taxon>
        <taxon>Fungi</taxon>
        <taxon>Dikarya</taxon>
        <taxon>Ascomycota</taxon>
        <taxon>Pezizomycotina</taxon>
        <taxon>Sordariomycetes</taxon>
        <taxon>Hypocreomycetidae</taxon>
        <taxon>Glomerellales</taxon>
        <taxon>Plectosphaerellaceae</taxon>
        <taxon>Verticillium</taxon>
    </lineage>
</organism>
<reference evidence="8 9" key="1">
    <citation type="submission" date="2018-10" db="EMBL/GenBank/DDBJ databases">
        <title>Genome sequence of Verticillium nonalfalfae VnAa140.</title>
        <authorList>
            <person name="Stajich J.E."/>
            <person name="Kasson M.T."/>
        </authorList>
    </citation>
    <scope>NUCLEOTIDE SEQUENCE [LARGE SCALE GENOMIC DNA]</scope>
    <source>
        <strain evidence="8 9">VnAa140</strain>
    </source>
</reference>
<dbReference type="PANTHER" id="PTHR48261:SF2">
    <property type="entry name" value="ACETYLGLUCOSAMINYLTRANSFERASE"/>
    <property type="match status" value="1"/>
</dbReference>
<feature type="region of interest" description="Disordered" evidence="5">
    <location>
        <begin position="55"/>
        <end position="74"/>
    </location>
</feature>
<dbReference type="InterPro" id="IPR015338">
    <property type="entry name" value="GT64_dom"/>
</dbReference>
<dbReference type="STRING" id="1051616.A0A3M9XZR6"/>
<dbReference type="GO" id="GO:0016020">
    <property type="term" value="C:membrane"/>
    <property type="evidence" value="ECO:0007669"/>
    <property type="project" value="UniProtKB-SubCell"/>
</dbReference>
<feature type="transmembrane region" description="Helical" evidence="6">
    <location>
        <begin position="24"/>
        <end position="44"/>
    </location>
</feature>
<evidence type="ECO:0000256" key="2">
    <source>
        <dbReference type="ARBA" id="ARBA00022679"/>
    </source>
</evidence>
<keyword evidence="9" id="KW-1185">Reference proteome</keyword>
<dbReference type="PANTHER" id="PTHR48261">
    <property type="entry name" value="ACETYLGLUCOSAMINYLTRANSFERASE"/>
    <property type="match status" value="1"/>
</dbReference>
<dbReference type="EMBL" id="RBVV01000129">
    <property type="protein sequence ID" value="RNJ53733.1"/>
    <property type="molecule type" value="Genomic_DNA"/>
</dbReference>
<dbReference type="RefSeq" id="XP_028491891.1">
    <property type="nucleotide sequence ID" value="XM_028635659.1"/>
</dbReference>
<dbReference type="Pfam" id="PF09258">
    <property type="entry name" value="Glyco_transf_64"/>
    <property type="match status" value="1"/>
</dbReference>
<dbReference type="Proteomes" id="UP000267145">
    <property type="component" value="Unassembled WGS sequence"/>
</dbReference>
<evidence type="ECO:0000313" key="8">
    <source>
        <dbReference type="EMBL" id="RNJ53733.1"/>
    </source>
</evidence>
<evidence type="ECO:0000256" key="6">
    <source>
        <dbReference type="SAM" id="Phobius"/>
    </source>
</evidence>
<sequence>MYKSDGTTTTSVLKNLPQWLTKRHVLFALALATSLLLLFSFNSWGPEVHLPHVNTGTADAQKSSSSNSDNGVLRPQCAGRDKVASLNLWDESQSKYTGLMDDKFTYVSPRPPSLTSPLTDIAPFCSIAIQTYRRPDELNQTLHLLTDSVIPSLHEIVIVWNDLESTPPPNFVSAHGVGVRYRVSRRNSLNEKLFPDPEYKTKAILLSDDDVHYPPADLDFVFQTWRKYGRHRLTGAFARCVDTPRGPGSYQYSLCREKGRSEYALVLTGLAFAHIEVLDYFSSTDPLMTRLRTAIDEHFNCEDIALNFVSSMLSCEGPLEVHGMGLPVNTEPKSGISRKPGHAKLRNDCLRDFSDWFGYMPLQNTTERIVQGILAI</sequence>
<dbReference type="InterPro" id="IPR029044">
    <property type="entry name" value="Nucleotide-diphossugar_trans"/>
</dbReference>
<evidence type="ECO:0000256" key="5">
    <source>
        <dbReference type="SAM" id="MobiDB-lite"/>
    </source>
</evidence>
<dbReference type="GO" id="GO:0016757">
    <property type="term" value="F:glycosyltransferase activity"/>
    <property type="evidence" value="ECO:0007669"/>
    <property type="project" value="InterPro"/>
</dbReference>
<keyword evidence="3 6" id="KW-0472">Membrane</keyword>
<evidence type="ECO:0000256" key="1">
    <source>
        <dbReference type="ARBA" id="ARBA00004370"/>
    </source>
</evidence>
<dbReference type="AlphaFoldDB" id="A0A3M9XZR6"/>
<name>A0A3M9XZR6_9PEZI</name>
<feature type="compositionally biased region" description="Polar residues" evidence="5">
    <location>
        <begin position="55"/>
        <end position="70"/>
    </location>
</feature>
<feature type="domain" description="Glycosyl transferase 64" evidence="7">
    <location>
        <begin position="126"/>
        <end position="369"/>
    </location>
</feature>
<keyword evidence="2" id="KW-0808">Transferase</keyword>
<dbReference type="SUPFAM" id="SSF53448">
    <property type="entry name" value="Nucleotide-diphospho-sugar transferases"/>
    <property type="match status" value="1"/>
</dbReference>
<evidence type="ECO:0000256" key="4">
    <source>
        <dbReference type="ARBA" id="ARBA00023157"/>
    </source>
</evidence>
<comment type="caution">
    <text evidence="8">The sequence shown here is derived from an EMBL/GenBank/DDBJ whole genome shotgun (WGS) entry which is preliminary data.</text>
</comment>
<proteinExistence type="predicted"/>